<evidence type="ECO:0000313" key="2">
    <source>
        <dbReference type="Proteomes" id="UP001049176"/>
    </source>
</evidence>
<dbReference type="AlphaFoldDB" id="A0A9P7RMR7"/>
<keyword evidence="2" id="KW-1185">Reference proteome</keyword>
<gene>
    <name evidence="1" type="ORF">E1B28_003513</name>
</gene>
<evidence type="ECO:0000313" key="1">
    <source>
        <dbReference type="EMBL" id="KAG7085990.1"/>
    </source>
</evidence>
<dbReference type="Proteomes" id="UP001049176">
    <property type="component" value="Chromosome 11"/>
</dbReference>
<dbReference type="KEGG" id="more:E1B28_003513"/>
<organism evidence="1 2">
    <name type="scientific">Marasmius oreades</name>
    <name type="common">fairy-ring Marasmius</name>
    <dbReference type="NCBI Taxonomy" id="181124"/>
    <lineage>
        <taxon>Eukaryota</taxon>
        <taxon>Fungi</taxon>
        <taxon>Dikarya</taxon>
        <taxon>Basidiomycota</taxon>
        <taxon>Agaricomycotina</taxon>
        <taxon>Agaricomycetes</taxon>
        <taxon>Agaricomycetidae</taxon>
        <taxon>Agaricales</taxon>
        <taxon>Marasmiineae</taxon>
        <taxon>Marasmiaceae</taxon>
        <taxon>Marasmius</taxon>
    </lineage>
</organism>
<accession>A0A9P7RMR7</accession>
<dbReference type="GeneID" id="66072589"/>
<sequence>MVEIAVGTLDMDATLILAKSKEVTEGATMEDMSIVVRGKSLELVTVVMDVVATAIEPGDSLTPYLWFLFLFSSFGNPPCFSLSMAVFRQVLTNCTVPLNVIQ</sequence>
<dbReference type="EMBL" id="CM032191">
    <property type="protein sequence ID" value="KAG7085990.1"/>
    <property type="molecule type" value="Genomic_DNA"/>
</dbReference>
<comment type="caution">
    <text evidence="1">The sequence shown here is derived from an EMBL/GenBank/DDBJ whole genome shotgun (WGS) entry which is preliminary data.</text>
</comment>
<dbReference type="RefSeq" id="XP_043002461.1">
    <property type="nucleotide sequence ID" value="XM_043160504.1"/>
</dbReference>
<proteinExistence type="predicted"/>
<name>A0A9P7RMR7_9AGAR</name>
<reference evidence="1" key="1">
    <citation type="journal article" date="2021" name="Genome Biol. Evol.">
        <title>The assembled and annotated genome of the fairy-ring fungus Marasmius oreades.</title>
        <authorList>
            <person name="Hiltunen M."/>
            <person name="Ament-Velasquez S.L."/>
            <person name="Johannesson H."/>
        </authorList>
    </citation>
    <scope>NUCLEOTIDE SEQUENCE</scope>
    <source>
        <strain evidence="1">03SP1</strain>
    </source>
</reference>
<protein>
    <submittedName>
        <fullName evidence="1">Uncharacterized protein</fullName>
    </submittedName>
</protein>